<feature type="chain" id="PRO_5009122987" evidence="1">
    <location>
        <begin position="31"/>
        <end position="437"/>
    </location>
</feature>
<dbReference type="SUPFAM" id="SSF53850">
    <property type="entry name" value="Periplasmic binding protein-like II"/>
    <property type="match status" value="1"/>
</dbReference>
<sequence>MKKKALSILLTAAMAVTMLAGCGSSSSDNAAGSGAAAGDTAAQSEAAGNEAAASGDKTVINFYYSTDLEKTASKEIAAFNAANSDIEVVGHSVAEGDYDDKVKVMTAGGSTDADIYWVRTPAQMAQYTENGAFVDLAPYAESTGVDLSPIKDSSLAGVTDANGAFYGYPTSGSCWMLFYNKELFDAKGIDYPENLTWNEYLDLIKELTGEEDGTKYWGGLMPIWTPNLGAIPTGEYLDDENLTRTKEFAQIQHRMYVDDASAPGIAEMTSGTFDITAYFQAGNIYTMINGDWMFRLLEADFEWGAAPLPIFEGEEEGSSVGQSSYLVISSTSKHPDEAYKFIEFYCTSPEGTSIIAENSDVPSYTTDEAMEVYKTQVNVPGVEYRFSAKILDEQKGEEGYASLIEAYNQELQLYLLDEQSLDDTFSNYAELRDEILN</sequence>
<dbReference type="InterPro" id="IPR006059">
    <property type="entry name" value="SBP"/>
</dbReference>
<protein>
    <submittedName>
        <fullName evidence="2">Putative ABC transporter substrate-binding protein YesO</fullName>
    </submittedName>
</protein>
<proteinExistence type="predicted"/>
<dbReference type="PATRIC" id="fig|1432052.3.peg.5680"/>
<name>A0A1E3AKX1_9FIRM</name>
<evidence type="ECO:0000256" key="1">
    <source>
        <dbReference type="SAM" id="SignalP"/>
    </source>
</evidence>
<dbReference type="PROSITE" id="PS51257">
    <property type="entry name" value="PROKAR_LIPOPROTEIN"/>
    <property type="match status" value="1"/>
</dbReference>
<keyword evidence="1" id="KW-0732">Signal</keyword>
<evidence type="ECO:0000313" key="2">
    <source>
        <dbReference type="EMBL" id="ODM09377.1"/>
    </source>
</evidence>
<evidence type="ECO:0000313" key="3">
    <source>
        <dbReference type="Proteomes" id="UP000095003"/>
    </source>
</evidence>
<comment type="caution">
    <text evidence="2">The sequence shown here is derived from an EMBL/GenBank/DDBJ whole genome shotgun (WGS) entry which is preliminary data.</text>
</comment>
<dbReference type="PANTHER" id="PTHR43649:SF17">
    <property type="entry name" value="ABC TRANSPORTER SOLUTE BINDING PROTEIN-SUGAR TRANSPORT"/>
    <property type="match status" value="1"/>
</dbReference>
<dbReference type="Pfam" id="PF01547">
    <property type="entry name" value="SBP_bac_1"/>
    <property type="match status" value="1"/>
</dbReference>
<dbReference type="EMBL" id="MCGI01000005">
    <property type="protein sequence ID" value="ODM09377.1"/>
    <property type="molecule type" value="Genomic_DNA"/>
</dbReference>
<organism evidence="2 3">
    <name type="scientific">Eisenbergiella tayi</name>
    <dbReference type="NCBI Taxonomy" id="1432052"/>
    <lineage>
        <taxon>Bacteria</taxon>
        <taxon>Bacillati</taxon>
        <taxon>Bacillota</taxon>
        <taxon>Clostridia</taxon>
        <taxon>Lachnospirales</taxon>
        <taxon>Lachnospiraceae</taxon>
        <taxon>Eisenbergiella</taxon>
    </lineage>
</organism>
<dbReference type="PANTHER" id="PTHR43649">
    <property type="entry name" value="ARABINOSE-BINDING PROTEIN-RELATED"/>
    <property type="match status" value="1"/>
</dbReference>
<dbReference type="GeneID" id="93302957"/>
<dbReference type="InterPro" id="IPR050490">
    <property type="entry name" value="Bact_solute-bd_prot1"/>
</dbReference>
<feature type="signal peptide" evidence="1">
    <location>
        <begin position="1"/>
        <end position="30"/>
    </location>
</feature>
<dbReference type="RefSeq" id="WP_069158777.1">
    <property type="nucleotide sequence ID" value="NZ_DBFYTC010000179.1"/>
</dbReference>
<reference evidence="2 3" key="1">
    <citation type="submission" date="2016-07" db="EMBL/GenBank/DDBJ databases">
        <title>Characterization of isolates of Eisenbergiella tayi derived from blood cultures, using whole genome sequencing.</title>
        <authorList>
            <person name="Burdz T."/>
            <person name="Wiebe D."/>
            <person name="Huynh C."/>
            <person name="Bernard K."/>
        </authorList>
    </citation>
    <scope>NUCLEOTIDE SEQUENCE [LARGE SCALE GENOMIC DNA]</scope>
    <source>
        <strain evidence="2 3">NML 120489</strain>
    </source>
</reference>
<dbReference type="AlphaFoldDB" id="A0A1E3AKX1"/>
<accession>A0A1E3AKX1</accession>
<dbReference type="Gene3D" id="3.40.190.10">
    <property type="entry name" value="Periplasmic binding protein-like II"/>
    <property type="match status" value="1"/>
</dbReference>
<gene>
    <name evidence="2" type="primary">yesO_14</name>
    <name evidence="2" type="ORF">BEH84_05128</name>
</gene>
<dbReference type="Proteomes" id="UP000095003">
    <property type="component" value="Unassembled WGS sequence"/>
</dbReference>